<dbReference type="PANTHER" id="PTHR14776">
    <property type="entry name" value="CADHERIN-LIKE AND PC-ESTERASE DOMAIN-CONTAINING PROTEIN 1"/>
    <property type="match status" value="1"/>
</dbReference>
<evidence type="ECO:0000256" key="1">
    <source>
        <dbReference type="SAM" id="Phobius"/>
    </source>
</evidence>
<dbReference type="Gene3D" id="3.30.470.20">
    <property type="entry name" value="ATP-grasp fold, B domain"/>
    <property type="match status" value="1"/>
</dbReference>
<keyword evidence="1" id="KW-0812">Transmembrane</keyword>
<evidence type="ECO:0000259" key="3">
    <source>
        <dbReference type="Pfam" id="PF24536"/>
    </source>
</evidence>
<comment type="caution">
    <text evidence="4">The sequence shown here is derived from an EMBL/GenBank/DDBJ whole genome shotgun (WGS) entry which is preliminary data.</text>
</comment>
<dbReference type="PANTHER" id="PTHR14776:SF1">
    <property type="entry name" value="CADHERIN-LIKE AND PC-ESTERASE DOMAIN-CONTAINING PROTEIN 1"/>
    <property type="match status" value="1"/>
</dbReference>
<gene>
    <name evidence="4" type="ORF">P5673_013068</name>
</gene>
<feature type="transmembrane region" description="Helical" evidence="1">
    <location>
        <begin position="12"/>
        <end position="33"/>
    </location>
</feature>
<reference evidence="4" key="2">
    <citation type="journal article" date="2023" name="Science">
        <title>Genomic signatures of disease resistance in endangered staghorn corals.</title>
        <authorList>
            <person name="Vollmer S.V."/>
            <person name="Selwyn J.D."/>
            <person name="Despard B.A."/>
            <person name="Roesel C.L."/>
        </authorList>
    </citation>
    <scope>NUCLEOTIDE SEQUENCE</scope>
    <source>
        <strain evidence="4">K2</strain>
    </source>
</reference>
<organism evidence="4 5">
    <name type="scientific">Acropora cervicornis</name>
    <name type="common">Staghorn coral</name>
    <dbReference type="NCBI Taxonomy" id="6130"/>
    <lineage>
        <taxon>Eukaryota</taxon>
        <taxon>Metazoa</taxon>
        <taxon>Cnidaria</taxon>
        <taxon>Anthozoa</taxon>
        <taxon>Hexacorallia</taxon>
        <taxon>Scleractinia</taxon>
        <taxon>Astrocoeniina</taxon>
        <taxon>Acroporidae</taxon>
        <taxon>Acropora</taxon>
    </lineage>
</organism>
<keyword evidence="5" id="KW-1185">Reference proteome</keyword>
<proteinExistence type="predicted"/>
<dbReference type="AlphaFoldDB" id="A0AAD9QLX9"/>
<feature type="domain" description="NXPE C-terminal" evidence="3">
    <location>
        <begin position="762"/>
        <end position="886"/>
    </location>
</feature>
<keyword evidence="1" id="KW-0472">Membrane</keyword>
<dbReference type="InterPro" id="IPR057106">
    <property type="entry name" value="NXPE4_C"/>
</dbReference>
<dbReference type="Pfam" id="PF12733">
    <property type="entry name" value="Cadherin-like"/>
    <property type="match status" value="1"/>
</dbReference>
<accession>A0AAD9QLX9</accession>
<dbReference type="InterPro" id="IPR025883">
    <property type="entry name" value="Cadherin-like_domain"/>
</dbReference>
<reference evidence="4" key="1">
    <citation type="journal article" date="2023" name="G3 (Bethesda)">
        <title>Whole genome assembly and annotation of the endangered Caribbean coral Acropora cervicornis.</title>
        <authorList>
            <person name="Selwyn J.D."/>
            <person name="Vollmer S.V."/>
        </authorList>
    </citation>
    <scope>NUCLEOTIDE SEQUENCE</scope>
    <source>
        <strain evidence="4">K2</strain>
    </source>
</reference>
<evidence type="ECO:0000313" key="5">
    <source>
        <dbReference type="Proteomes" id="UP001249851"/>
    </source>
</evidence>
<protein>
    <submittedName>
        <fullName evidence="4">Cadherin-like and PC-esterase domain-containing protein 1</fullName>
    </submittedName>
</protein>
<evidence type="ECO:0000313" key="4">
    <source>
        <dbReference type="EMBL" id="KAK2563376.1"/>
    </source>
</evidence>
<sequence length="1035" mass="117372">MRIFQLHIRKNLLFLALITIVCVLWTCWVGSFLQSKASTLSTGFQGLKEALPHKDLQKPNGLLRMNEAFAHENKVIERIRIDSALKKSEIASITDNGLLRRLQELEGQKLLKELKILLITPSHSHVEDDLAVFRQTFGDLGYKVFVDTTSEPSFVKQFNIVWCLPGNGASPCSQKNHLDDYNIQKISPAPGMDKLLFRNDGFCFLMTASKLIPALQDQVNLSLPCYVLPAQGNKFPHDKAKKESLFFTLKTLGSDVTPPVKWGALDSSTLWLMFYRDLTSKGVLQLFPSDVLLIDGNTVILQVYVLETFVSPLRVYRHNEGLVIFADKGKGSVATWNLGKFIQYLEISYGASRAMEVIKQMDDLIVKMLLILEPSLFTYFMNVATGSNFFRCQGCFQPIKVSFAFSSKLEPFILEAKAVTFDSVSTTVVQDAINLLFKESSVPLFKDKMKWSDISLSYLLETKQEAYHMGNFQRLYPSTDDSGYREVIHHLSDRGEEILYKQASDLRTADVHEILRAFVKLHDHKVVDNLTGLKAAMLSEGSAKNVMCSDGKDIRDNEGLTLRRDLKPNVDENTVYDGTNPDALPLLQELNTEPTVHLSPQFSSEVYTYHATVSFDNMVLQIWGKVSNCHLNVRINTKASNHSLGVGWNKFSIYVVDTTRSTLDTMAVYSLFVFRERRSEMENTFEKESHHEVCVHHQECSLIVYPSKPCGLEKLSEESWTAFLQRQSELSACETGHKPGRWVLPCISCSNSSSCYWRQAVWAPHSCHYNVTSKANGKKCLANKKILFVGDSTNRGIMYYLMEKLNGSLRKWEKTHSMKIYSDELNGGRTSVSFAYYPQFWLPENKRPVFVKALYQLIARFLPLQNNSNTILVVGGVQWMNAHHITETNKALISSIVCFFLCGSLGLNGIKVIVKSLGSGFHLPVPGLRRHELWEQQMTTQRNRQVINAAKLQGYEVVDTFGMTISRYKDFLMGNCGCHFHKVVNMRSLIREKDEIPSPLPDNTDDKDAHDLPRYHVIGPINSVYSELTISRMCN</sequence>
<evidence type="ECO:0000259" key="2">
    <source>
        <dbReference type="Pfam" id="PF12733"/>
    </source>
</evidence>
<dbReference type="EMBL" id="JARQWQ010000025">
    <property type="protein sequence ID" value="KAK2563376.1"/>
    <property type="molecule type" value="Genomic_DNA"/>
</dbReference>
<name>A0AAD9QLX9_ACRCE</name>
<keyword evidence="1" id="KW-1133">Transmembrane helix</keyword>
<dbReference type="Proteomes" id="UP001249851">
    <property type="component" value="Unassembled WGS sequence"/>
</dbReference>
<feature type="domain" description="Cadherin-like beta-sandwich-like" evidence="2">
    <location>
        <begin position="595"/>
        <end position="662"/>
    </location>
</feature>
<dbReference type="Pfam" id="PF24536">
    <property type="entry name" value="NXPE4_C"/>
    <property type="match status" value="1"/>
</dbReference>